<dbReference type="GO" id="GO:0005524">
    <property type="term" value="F:ATP binding"/>
    <property type="evidence" value="ECO:0007669"/>
    <property type="project" value="UniProtKB-KW"/>
</dbReference>
<dbReference type="KEGG" id="euz:DVS28_a1248"/>
<feature type="compositionally biased region" description="Basic and acidic residues" evidence="10">
    <location>
        <begin position="346"/>
        <end position="359"/>
    </location>
</feature>
<feature type="region of interest" description="Disordered" evidence="10">
    <location>
        <begin position="554"/>
        <end position="593"/>
    </location>
</feature>
<evidence type="ECO:0000256" key="9">
    <source>
        <dbReference type="ARBA" id="ARBA00049985"/>
    </source>
</evidence>
<dbReference type="PANTHER" id="PTHR42711:SF19">
    <property type="entry name" value="DOXORUBICIN RESISTANCE ATP-BINDING PROTEIN DRRA"/>
    <property type="match status" value="1"/>
</dbReference>
<gene>
    <name evidence="12" type="ORF">DVS28_a1248</name>
</gene>
<feature type="region of interest" description="Disordered" evidence="10">
    <location>
        <begin position="322"/>
        <end position="379"/>
    </location>
</feature>
<dbReference type="PROSITE" id="PS00211">
    <property type="entry name" value="ABC_TRANSPORTER_1"/>
    <property type="match status" value="1"/>
</dbReference>
<feature type="region of interest" description="Disordered" evidence="10">
    <location>
        <begin position="410"/>
        <end position="466"/>
    </location>
</feature>
<dbReference type="InterPro" id="IPR027417">
    <property type="entry name" value="P-loop_NTPase"/>
</dbReference>
<dbReference type="FunFam" id="3.40.50.300:FF:000589">
    <property type="entry name" value="ABC transporter, ATP-binding subunit"/>
    <property type="match status" value="1"/>
</dbReference>
<dbReference type="NCBIfam" id="TIGR01188">
    <property type="entry name" value="drrA"/>
    <property type="match status" value="1"/>
</dbReference>
<sequence length="652" mass="70389">MARSCPLPTGSVVVPEPIIRVEGITKSFGDVHALRGVDLEVAEGTVLGLLGPNGAGKTTLVRVLTTLLQPTSGRATVAGLDVVEQAQALRSQIGLAGQYAAVDGDLTGRENLVMVGRLYRLGKAEAARRADEVLERISLTEASTRPVKTYSGGMRRRLDLAASLVGRPRVLFLDEPTTGLDPRSRIELWQLITELVGDGTSLLLTTQYLEEADQLADRIAVIDHGSLIAEGTADELKATLGGDVIELRVADPARTEDAAAALAGIAVETPRTDVDAGEVVVPVADGATKLIAAVRALDAASVELLDIQLRRPTLDEVFLTLTADDQPAGAPTTPRRPCRRPQRRRPASDRPRPDIDGPRRQHLHRHRAHDPAQPAQAGSLTAAGRVLHHPADHVRAAVQLRLRWGARDPRRRQLHQLPPARHLRPDGAVRVHQHRDRPARGPQPRNGRPVQVPADGPLGGARGPHDRGLHAWVVHRHVDGGRRLHHRLPLPERPAQRPAGHRVGGAVRPRVLVDQRQHRPAGDDRGDRPDRRVHLGLPAGVRLQRLRAHRVDAGLAPGLRQQPARHDAGQRRPWPRPAAHGSGDRRADRYRRHDPVSHRFVAVDRRAAGGLHPAGHPRVPPGVGLARPRAARLGLLSAQPASVPTAAGVAGT</sequence>
<evidence type="ECO:0000256" key="2">
    <source>
        <dbReference type="ARBA" id="ARBA00022448"/>
    </source>
</evidence>
<keyword evidence="5 12" id="KW-0067">ATP-binding</keyword>
<evidence type="ECO:0000256" key="1">
    <source>
        <dbReference type="ARBA" id="ARBA00004413"/>
    </source>
</evidence>
<keyword evidence="2" id="KW-0813">Transport</keyword>
<dbReference type="InterPro" id="IPR003593">
    <property type="entry name" value="AAA+_ATPase"/>
</dbReference>
<dbReference type="InterPro" id="IPR005894">
    <property type="entry name" value="DrrA"/>
</dbReference>
<dbReference type="SUPFAM" id="SSF52540">
    <property type="entry name" value="P-loop containing nucleoside triphosphate hydrolases"/>
    <property type="match status" value="1"/>
</dbReference>
<protein>
    <submittedName>
        <fullName evidence="12">Methionine ABC transporter ATP-binding protein</fullName>
    </submittedName>
</protein>
<feature type="region of interest" description="Disordered" evidence="10">
    <location>
        <begin position="487"/>
        <end position="533"/>
    </location>
</feature>
<proteinExistence type="inferred from homology"/>
<dbReference type="PANTHER" id="PTHR42711">
    <property type="entry name" value="ABC TRANSPORTER ATP-BINDING PROTEIN"/>
    <property type="match status" value="1"/>
</dbReference>
<feature type="compositionally biased region" description="Basic and acidic residues" evidence="10">
    <location>
        <begin position="511"/>
        <end position="533"/>
    </location>
</feature>
<dbReference type="InterPro" id="IPR017871">
    <property type="entry name" value="ABC_transporter-like_CS"/>
</dbReference>
<evidence type="ECO:0000256" key="6">
    <source>
        <dbReference type="ARBA" id="ARBA00022967"/>
    </source>
</evidence>
<feature type="compositionally biased region" description="Basic residues" evidence="10">
    <location>
        <begin position="336"/>
        <end position="345"/>
    </location>
</feature>
<dbReference type="Proteomes" id="UP000264006">
    <property type="component" value="Chromosome"/>
</dbReference>
<evidence type="ECO:0000256" key="7">
    <source>
        <dbReference type="ARBA" id="ARBA00023136"/>
    </source>
</evidence>
<dbReference type="InterPro" id="IPR003439">
    <property type="entry name" value="ABC_transporter-like_ATP-bd"/>
</dbReference>
<dbReference type="GO" id="GO:0005886">
    <property type="term" value="C:plasma membrane"/>
    <property type="evidence" value="ECO:0007669"/>
    <property type="project" value="UniProtKB-SubCell"/>
</dbReference>
<feature type="domain" description="ABC transporter" evidence="11">
    <location>
        <begin position="19"/>
        <end position="249"/>
    </location>
</feature>
<evidence type="ECO:0000256" key="10">
    <source>
        <dbReference type="SAM" id="MobiDB-lite"/>
    </source>
</evidence>
<feature type="compositionally biased region" description="Basic and acidic residues" evidence="10">
    <location>
        <begin position="582"/>
        <end position="593"/>
    </location>
</feature>
<dbReference type="Gene3D" id="3.40.50.300">
    <property type="entry name" value="P-loop containing nucleotide triphosphate hydrolases"/>
    <property type="match status" value="1"/>
</dbReference>
<dbReference type="GO" id="GO:0046677">
    <property type="term" value="P:response to antibiotic"/>
    <property type="evidence" value="ECO:0007669"/>
    <property type="project" value="UniProtKB-KW"/>
</dbReference>
<evidence type="ECO:0000313" key="12">
    <source>
        <dbReference type="EMBL" id="AXV05948.1"/>
    </source>
</evidence>
<keyword evidence="13" id="KW-1185">Reference proteome</keyword>
<organism evidence="12 13">
    <name type="scientific">Euzebya pacifica</name>
    <dbReference type="NCBI Taxonomy" id="1608957"/>
    <lineage>
        <taxon>Bacteria</taxon>
        <taxon>Bacillati</taxon>
        <taxon>Actinomycetota</taxon>
        <taxon>Nitriliruptoria</taxon>
        <taxon>Euzebyales</taxon>
    </lineage>
</organism>
<keyword evidence="4" id="KW-0547">Nucleotide-binding</keyword>
<evidence type="ECO:0000256" key="5">
    <source>
        <dbReference type="ARBA" id="ARBA00022840"/>
    </source>
</evidence>
<keyword evidence="3" id="KW-1003">Cell membrane</keyword>
<dbReference type="GO" id="GO:0043215">
    <property type="term" value="P:daunorubicin transport"/>
    <property type="evidence" value="ECO:0007669"/>
    <property type="project" value="InterPro"/>
</dbReference>
<evidence type="ECO:0000256" key="4">
    <source>
        <dbReference type="ARBA" id="ARBA00022741"/>
    </source>
</evidence>
<reference evidence="12 13" key="1">
    <citation type="submission" date="2018-09" db="EMBL/GenBank/DDBJ databases">
        <title>Complete genome sequence of Euzebya sp. DY32-46 isolated from seawater of Pacific Ocean.</title>
        <authorList>
            <person name="Xu L."/>
            <person name="Wu Y.-H."/>
            <person name="Xu X.-W."/>
        </authorList>
    </citation>
    <scope>NUCLEOTIDE SEQUENCE [LARGE SCALE GENOMIC DNA]</scope>
    <source>
        <strain evidence="12 13">DY32-46</strain>
    </source>
</reference>
<keyword evidence="7" id="KW-0472">Membrane</keyword>
<evidence type="ECO:0000256" key="3">
    <source>
        <dbReference type="ARBA" id="ARBA00022475"/>
    </source>
</evidence>
<comment type="subcellular location">
    <subcellularLocation>
        <location evidence="1">Cell membrane</location>
        <topology evidence="1">Peripheral membrane protein</topology>
        <orientation evidence="1">Cytoplasmic side</orientation>
    </subcellularLocation>
</comment>
<evidence type="ECO:0000256" key="8">
    <source>
        <dbReference type="ARBA" id="ARBA00023251"/>
    </source>
</evidence>
<dbReference type="EMBL" id="CP031165">
    <property type="protein sequence ID" value="AXV05948.1"/>
    <property type="molecule type" value="Genomic_DNA"/>
</dbReference>
<accession>A0A346XUQ1</accession>
<evidence type="ECO:0000313" key="13">
    <source>
        <dbReference type="Proteomes" id="UP000264006"/>
    </source>
</evidence>
<dbReference type="GO" id="GO:0016887">
    <property type="term" value="F:ATP hydrolysis activity"/>
    <property type="evidence" value="ECO:0007669"/>
    <property type="project" value="InterPro"/>
</dbReference>
<keyword evidence="8" id="KW-0046">Antibiotic resistance</keyword>
<dbReference type="Pfam" id="PF00005">
    <property type="entry name" value="ABC_tran"/>
    <property type="match status" value="1"/>
</dbReference>
<dbReference type="GO" id="GO:1900753">
    <property type="term" value="P:doxorubicin transport"/>
    <property type="evidence" value="ECO:0007669"/>
    <property type="project" value="InterPro"/>
</dbReference>
<comment type="similarity">
    <text evidence="9">Belongs to the ABC transporter superfamily. Drug exporter-1 (DrugE1) (TC 3.A.1.105) family.</text>
</comment>
<name>A0A346XUQ1_9ACTN</name>
<evidence type="ECO:0000259" key="11">
    <source>
        <dbReference type="PROSITE" id="PS50893"/>
    </source>
</evidence>
<dbReference type="InterPro" id="IPR050763">
    <property type="entry name" value="ABC_transporter_ATP-binding"/>
</dbReference>
<dbReference type="PROSITE" id="PS50893">
    <property type="entry name" value="ABC_TRANSPORTER_2"/>
    <property type="match status" value="1"/>
</dbReference>
<keyword evidence="6" id="KW-1278">Translocase</keyword>
<dbReference type="AlphaFoldDB" id="A0A346XUQ1"/>
<dbReference type="SMART" id="SM00382">
    <property type="entry name" value="AAA"/>
    <property type="match status" value="1"/>
</dbReference>